<reference evidence="1" key="1">
    <citation type="submission" date="2022-08" db="EMBL/GenBank/DDBJ databases">
        <title>Genome Sequence of Lecanicillium fungicola.</title>
        <authorList>
            <person name="Buettner E."/>
        </authorList>
    </citation>
    <scope>NUCLEOTIDE SEQUENCE</scope>
    <source>
        <strain evidence="1">Babe33</strain>
    </source>
</reference>
<sequence length="450" mass="49812">MASLAKTKQTKPLPSSHGARPTTSICASVSQWPFSFDATESLQFDHYVHRFARSCPTFAEAENPFLRVILPLSVESRAVFDSLLTLGCVQSWSNGTFLFERSMLLSRQKALRGCRVLIQELGTASDTAPVIRDVSHLQSTNGRQTLYLLMNCALLLLYEKLTGDLQESGSMHLDFLARMLSRNALLQIARKGGRNDLVSSSMGEALRFAVNLFLYNDFVLSTSLQSKAFSALYRTGTAEDAQAAAGPELIDYSIQYGSRHVFPGIMTRIAAGDEGITDWDIARWDGNLGWLPSFALQPDCERPVYWAIPVAVDAFVMGPEFKDLHEIVHVTSWSESCMTSELYRIAGSMYRRQRAPAGSAPLTESESPISCLGNLPGWSMQLLAALPVGSSFESSLLWPLGVIGKTLSTSYKSEREALLARLESMDLQFHSKPLRGLVNHLKSYWATMDQ</sequence>
<comment type="caution">
    <text evidence="1">The sequence shown here is derived from an EMBL/GenBank/DDBJ whole genome shotgun (WGS) entry which is preliminary data.</text>
</comment>
<accession>A0ACC1NAY3</accession>
<evidence type="ECO:0000313" key="1">
    <source>
        <dbReference type="EMBL" id="KAJ2975771.1"/>
    </source>
</evidence>
<dbReference type="Proteomes" id="UP001143910">
    <property type="component" value="Unassembled WGS sequence"/>
</dbReference>
<keyword evidence="2" id="KW-1185">Reference proteome</keyword>
<gene>
    <name evidence="1" type="ORF">NQ176_g5336</name>
</gene>
<proteinExistence type="predicted"/>
<dbReference type="EMBL" id="JANJQO010000665">
    <property type="protein sequence ID" value="KAJ2975771.1"/>
    <property type="molecule type" value="Genomic_DNA"/>
</dbReference>
<evidence type="ECO:0000313" key="2">
    <source>
        <dbReference type="Proteomes" id="UP001143910"/>
    </source>
</evidence>
<protein>
    <submittedName>
        <fullName evidence="1">Uncharacterized protein</fullName>
    </submittedName>
</protein>
<name>A0ACC1NAY3_9HYPO</name>
<organism evidence="1 2">
    <name type="scientific">Zarea fungicola</name>
    <dbReference type="NCBI Taxonomy" id="93591"/>
    <lineage>
        <taxon>Eukaryota</taxon>
        <taxon>Fungi</taxon>
        <taxon>Dikarya</taxon>
        <taxon>Ascomycota</taxon>
        <taxon>Pezizomycotina</taxon>
        <taxon>Sordariomycetes</taxon>
        <taxon>Hypocreomycetidae</taxon>
        <taxon>Hypocreales</taxon>
        <taxon>Cordycipitaceae</taxon>
        <taxon>Zarea</taxon>
    </lineage>
</organism>